<protein>
    <submittedName>
        <fullName evidence="2">DUF2203 domain-containing protein</fullName>
    </submittedName>
</protein>
<gene>
    <name evidence="1" type="ORF">Strain138_002506</name>
    <name evidence="2" type="ORF">Strain318_002506</name>
</gene>
<reference evidence="2" key="1">
    <citation type="submission" date="2023-07" db="EMBL/GenBank/DDBJ databases">
        <authorList>
            <person name="Haufschild T."/>
            <person name="Kallscheuer N."/>
            <person name="Hammer J."/>
            <person name="Kohn T."/>
            <person name="Kabuu M."/>
            <person name="Jogler M."/>
            <person name="Wohfarth N."/>
            <person name="Heuer A."/>
            <person name="Rohde M."/>
            <person name="van Teeseling M.C.F."/>
            <person name="Jogler C."/>
        </authorList>
    </citation>
    <scope>NUCLEOTIDE SEQUENCE</scope>
    <source>
        <strain evidence="1">Strain 138</strain>
        <strain evidence="2">Strain 318</strain>
    </source>
</reference>
<sequence length="132" mass="15013">MNATAHALWTPERANKALPLLRRITDDLVLGYRRWQELVERYELASLRSTPTAQDPEAERLQLEVQRAAADVQACLAELEALGVECKSMEQGLIDFPGERDGEPVYWCWMRGEARVAHWHARDAGFAGRQPL</sequence>
<name>A0AA49K1Q8_9BACT</name>
<dbReference type="EMBL" id="CP130613">
    <property type="protein sequence ID" value="WKW16096.1"/>
    <property type="molecule type" value="Genomic_DNA"/>
</dbReference>
<dbReference type="KEGG" id="pspc:Strain318_002506"/>
<evidence type="ECO:0000313" key="3">
    <source>
        <dbReference type="Proteomes" id="UP001229955"/>
    </source>
</evidence>
<dbReference type="EMBL" id="CP130612">
    <property type="protein sequence ID" value="WKW13189.1"/>
    <property type="molecule type" value="Genomic_DNA"/>
</dbReference>
<dbReference type="AlphaFoldDB" id="A0AA49K1Q8"/>
<accession>A0AA49K1Q8</accession>
<dbReference type="Proteomes" id="UP001229955">
    <property type="component" value="Chromosome"/>
</dbReference>
<dbReference type="Pfam" id="PF09969">
    <property type="entry name" value="DUF2203"/>
    <property type="match status" value="1"/>
</dbReference>
<organism evidence="2 3">
    <name type="scientific">Pseudogemmatithrix spongiicola</name>
    <dbReference type="NCBI Taxonomy" id="3062599"/>
    <lineage>
        <taxon>Bacteria</taxon>
        <taxon>Pseudomonadati</taxon>
        <taxon>Gemmatimonadota</taxon>
        <taxon>Gemmatimonadia</taxon>
        <taxon>Gemmatimonadales</taxon>
        <taxon>Gemmatimonadaceae</taxon>
        <taxon>Pseudogemmatithrix</taxon>
    </lineage>
</organism>
<accession>A0AA49JWI1</accession>
<keyword evidence="3" id="KW-1185">Reference proteome</keyword>
<proteinExistence type="predicted"/>
<dbReference type="InterPro" id="IPR018699">
    <property type="entry name" value="DUF2203"/>
</dbReference>
<evidence type="ECO:0000313" key="1">
    <source>
        <dbReference type="EMBL" id="WKW13189.1"/>
    </source>
</evidence>
<evidence type="ECO:0000313" key="2">
    <source>
        <dbReference type="EMBL" id="WKW16096.1"/>
    </source>
</evidence>